<organism evidence="1">
    <name type="scientific">Trypanosoma congolense (strain IL3000)</name>
    <dbReference type="NCBI Taxonomy" id="1068625"/>
    <lineage>
        <taxon>Eukaryota</taxon>
        <taxon>Discoba</taxon>
        <taxon>Euglenozoa</taxon>
        <taxon>Kinetoplastea</taxon>
        <taxon>Metakinetoplastina</taxon>
        <taxon>Trypanosomatida</taxon>
        <taxon>Trypanosomatidae</taxon>
        <taxon>Trypanosoma</taxon>
        <taxon>Nannomonas</taxon>
    </lineage>
</organism>
<protein>
    <recommendedName>
        <fullName evidence="2">F-box domain-containing protein</fullName>
    </recommendedName>
</protein>
<dbReference type="EMBL" id="HE575323">
    <property type="protein sequence ID" value="CCC94223.1"/>
    <property type="molecule type" value="Genomic_DNA"/>
</dbReference>
<dbReference type="VEuPathDB" id="TriTrypDB:TcIL3000_10_10010"/>
<evidence type="ECO:0000313" key="1">
    <source>
        <dbReference type="EMBL" id="CCC94223.1"/>
    </source>
</evidence>
<accession>G0UXV6</accession>
<gene>
    <name evidence="1" type="ORF">TCIL3000_10_10010</name>
</gene>
<name>G0UXV6_TRYCI</name>
<dbReference type="AlphaFoldDB" id="G0UXV6"/>
<reference evidence="1" key="1">
    <citation type="journal article" date="2012" name="Proc. Natl. Acad. Sci. U.S.A.">
        <title>Antigenic diversity is generated by distinct evolutionary mechanisms in African trypanosome species.</title>
        <authorList>
            <person name="Jackson A.P."/>
            <person name="Berry A."/>
            <person name="Aslett M."/>
            <person name="Allison H.C."/>
            <person name="Burton P."/>
            <person name="Vavrova-Anderson J."/>
            <person name="Brown R."/>
            <person name="Browne H."/>
            <person name="Corton N."/>
            <person name="Hauser H."/>
            <person name="Gamble J."/>
            <person name="Gilderthorp R."/>
            <person name="Marcello L."/>
            <person name="McQuillan J."/>
            <person name="Otto T.D."/>
            <person name="Quail M.A."/>
            <person name="Sanders M.J."/>
            <person name="van Tonder A."/>
            <person name="Ginger M.L."/>
            <person name="Field M.C."/>
            <person name="Barry J.D."/>
            <person name="Hertz-Fowler C."/>
            <person name="Berriman M."/>
        </authorList>
    </citation>
    <scope>NUCLEOTIDE SEQUENCE</scope>
    <source>
        <strain evidence="1">IL3000</strain>
    </source>
</reference>
<evidence type="ECO:0008006" key="2">
    <source>
        <dbReference type="Google" id="ProtNLM"/>
    </source>
</evidence>
<sequence>MMPRSAHMDTCTNAAGACVSNRSREGGVGGAVGAPALSWADKARGLPLVACRKACSDIDEEGNVDRTPAHGRVEEESHQFPQNRVLSLPGNIAPDLWELICSYLNFPEVVTLSSSCAALWKLICHHRGVWCSQLEYFKENMKSLHGEERMLCSQLLSSAPRSLYEKMKLEVRLHAMDTRREWYLKEHEKIDGPLGVFSCPLTLCHSSYHGDALLDDNFESLSQLRVVRAVSSALLEVATSAHLQHSFSGTPSTFNPSEYMALCDHINHGDFTGSRIGIEEFAEGDELLQFALLQTLNRAKCRHCSIGSGCISRHTVLRPFSGMLLSICRQEAEDILQSLLHKRDVLDDFVAHQNWGQGAVHANGNPDLQLQMRYFIAPELCRRGRMGLIIVDPIRLLVIVGRECVARGAVRWSDEFIL</sequence>
<proteinExistence type="predicted"/>